<gene>
    <name evidence="1" type="ORF">HMPREF1541_10174</name>
</gene>
<dbReference type="RefSeq" id="XP_008713067.1">
    <property type="nucleotide sequence ID" value="XM_008714845.1"/>
</dbReference>
<dbReference type="eggNOG" id="ENOG502TFX6">
    <property type="taxonomic scope" value="Eukaryota"/>
</dbReference>
<keyword evidence="2" id="KW-1185">Reference proteome</keyword>
<sequence length="301" mass="33859">MARKRFFLLDETCQKEEVVSMMCRVVVDYRLPLKEYAPVEPIGGTERRHNPQDIIPDILPKPSLSNSRRDFIKQLTADSAKLVVTDYFGLNGKRSKEETVELESRAVYRYSLKQPGQYFQHLLKDELYERDVRSLLKKHGKGYLVVGFLTTEGATWKLTAGKGKSMGVNFKVPVSSATGGPPQLDPTIELSHDQENAGEHSYAAEETEVFAVAYDVVSLKHHFDTMAQHYVRKDIEHGPPKRIRAKHNAFGDDDGGSEDEVEEEEEIMAEGGIVSAGQDFAVNEQDIFSNTAGDNMLFMDI</sequence>
<dbReference type="AlphaFoldDB" id="W2S9C3"/>
<organism evidence="1 2">
    <name type="scientific">Cyphellophora europaea (strain CBS 101466)</name>
    <name type="common">Phialophora europaea</name>
    <dbReference type="NCBI Taxonomy" id="1220924"/>
    <lineage>
        <taxon>Eukaryota</taxon>
        <taxon>Fungi</taxon>
        <taxon>Dikarya</taxon>
        <taxon>Ascomycota</taxon>
        <taxon>Pezizomycotina</taxon>
        <taxon>Eurotiomycetes</taxon>
        <taxon>Chaetothyriomycetidae</taxon>
        <taxon>Chaetothyriales</taxon>
        <taxon>Cyphellophoraceae</taxon>
        <taxon>Cyphellophora</taxon>
    </lineage>
</organism>
<dbReference type="OrthoDB" id="5410365at2759"/>
<dbReference type="GeneID" id="19977513"/>
<evidence type="ECO:0000313" key="2">
    <source>
        <dbReference type="Proteomes" id="UP000030752"/>
    </source>
</evidence>
<accession>W2S9C3</accession>
<dbReference type="VEuPathDB" id="FungiDB:HMPREF1541_10174"/>
<reference evidence="1 2" key="1">
    <citation type="submission" date="2013-03" db="EMBL/GenBank/DDBJ databases">
        <title>The Genome Sequence of Phialophora europaea CBS 101466.</title>
        <authorList>
            <consortium name="The Broad Institute Genomics Platform"/>
            <person name="Cuomo C."/>
            <person name="de Hoog S."/>
            <person name="Gorbushina A."/>
            <person name="Walker B."/>
            <person name="Young S.K."/>
            <person name="Zeng Q."/>
            <person name="Gargeya S."/>
            <person name="Fitzgerald M."/>
            <person name="Haas B."/>
            <person name="Abouelleil A."/>
            <person name="Allen A.W."/>
            <person name="Alvarado L."/>
            <person name="Arachchi H.M."/>
            <person name="Berlin A.M."/>
            <person name="Chapman S.B."/>
            <person name="Gainer-Dewar J."/>
            <person name="Goldberg J."/>
            <person name="Griggs A."/>
            <person name="Gujja S."/>
            <person name="Hansen M."/>
            <person name="Howarth C."/>
            <person name="Imamovic A."/>
            <person name="Ireland A."/>
            <person name="Larimer J."/>
            <person name="McCowan C."/>
            <person name="Murphy C."/>
            <person name="Pearson M."/>
            <person name="Poon T.W."/>
            <person name="Priest M."/>
            <person name="Roberts A."/>
            <person name="Saif S."/>
            <person name="Shea T."/>
            <person name="Sisk P."/>
            <person name="Sykes S."/>
            <person name="Wortman J."/>
            <person name="Nusbaum C."/>
            <person name="Birren B."/>
        </authorList>
    </citation>
    <scope>NUCLEOTIDE SEQUENCE [LARGE SCALE GENOMIC DNA]</scope>
    <source>
        <strain evidence="1 2">CBS 101466</strain>
    </source>
</reference>
<dbReference type="Proteomes" id="UP000030752">
    <property type="component" value="Unassembled WGS sequence"/>
</dbReference>
<protein>
    <submittedName>
        <fullName evidence="1">Uncharacterized protein</fullName>
    </submittedName>
</protein>
<dbReference type="InParanoid" id="W2S9C3"/>
<dbReference type="EMBL" id="KB822714">
    <property type="protein sequence ID" value="ETN44504.1"/>
    <property type="molecule type" value="Genomic_DNA"/>
</dbReference>
<dbReference type="HOGENOM" id="CLU_078032_0_0_1"/>
<name>W2S9C3_CYPE1</name>
<proteinExistence type="predicted"/>
<evidence type="ECO:0000313" key="1">
    <source>
        <dbReference type="EMBL" id="ETN44504.1"/>
    </source>
</evidence>